<feature type="transmembrane region" description="Helical" evidence="7">
    <location>
        <begin position="99"/>
        <end position="118"/>
    </location>
</feature>
<evidence type="ECO:0000313" key="11">
    <source>
        <dbReference type="Proteomes" id="UP000198824"/>
    </source>
</evidence>
<dbReference type="Proteomes" id="UP000198824">
    <property type="component" value="Unassembled WGS sequence"/>
</dbReference>
<dbReference type="RefSeq" id="WP_093311294.1">
    <property type="nucleotide sequence ID" value="NZ_FOZG01000001.1"/>
</dbReference>
<comment type="similarity">
    <text evidence="6">Belongs to the peptidase M48 family.</text>
</comment>
<dbReference type="Pfam" id="PF01435">
    <property type="entry name" value="Peptidase_M48"/>
    <property type="match status" value="1"/>
</dbReference>
<organism evidence="10 11">
    <name type="scientific">Sphingomonas jatrophae</name>
    <dbReference type="NCBI Taxonomy" id="1166337"/>
    <lineage>
        <taxon>Bacteria</taxon>
        <taxon>Pseudomonadati</taxon>
        <taxon>Pseudomonadota</taxon>
        <taxon>Alphaproteobacteria</taxon>
        <taxon>Sphingomonadales</taxon>
        <taxon>Sphingomonadaceae</taxon>
        <taxon>Sphingomonas</taxon>
    </lineage>
</organism>
<dbReference type="InterPro" id="IPR001915">
    <property type="entry name" value="Peptidase_M48"/>
</dbReference>
<evidence type="ECO:0000259" key="8">
    <source>
        <dbReference type="Pfam" id="PF01435"/>
    </source>
</evidence>
<reference evidence="10 11" key="1">
    <citation type="submission" date="2016-10" db="EMBL/GenBank/DDBJ databases">
        <authorList>
            <person name="de Groot N.N."/>
        </authorList>
    </citation>
    <scope>NUCLEOTIDE SEQUENCE [LARGE SCALE GENOMIC DNA]</scope>
    <source>
        <strain evidence="10 11">S5-249</strain>
    </source>
</reference>
<protein>
    <submittedName>
        <fullName evidence="10">Peptidase family M48</fullName>
    </submittedName>
</protein>
<evidence type="ECO:0000256" key="1">
    <source>
        <dbReference type="ARBA" id="ARBA00022670"/>
    </source>
</evidence>
<evidence type="ECO:0000256" key="3">
    <source>
        <dbReference type="ARBA" id="ARBA00022801"/>
    </source>
</evidence>
<keyword evidence="4 6" id="KW-0862">Zinc</keyword>
<evidence type="ECO:0000256" key="5">
    <source>
        <dbReference type="ARBA" id="ARBA00023049"/>
    </source>
</evidence>
<evidence type="ECO:0000259" key="9">
    <source>
        <dbReference type="Pfam" id="PF23368"/>
    </source>
</evidence>
<keyword evidence="5 6" id="KW-0482">Metalloprotease</keyword>
<dbReference type="Pfam" id="PF23368">
    <property type="entry name" value="DUF7092"/>
    <property type="match status" value="1"/>
</dbReference>
<dbReference type="GO" id="GO:0004222">
    <property type="term" value="F:metalloendopeptidase activity"/>
    <property type="evidence" value="ECO:0007669"/>
    <property type="project" value="InterPro"/>
</dbReference>
<name>A0A1I6JUQ4_9SPHN</name>
<keyword evidence="2" id="KW-0479">Metal-binding</keyword>
<dbReference type="PANTHER" id="PTHR22726:SF1">
    <property type="entry name" value="METALLOENDOPEPTIDASE OMA1, MITOCHONDRIAL"/>
    <property type="match status" value="1"/>
</dbReference>
<gene>
    <name evidence="10" type="ORF">SAMN05192580_0904</name>
</gene>
<comment type="cofactor">
    <cofactor evidence="6">
        <name>Zn(2+)</name>
        <dbReference type="ChEBI" id="CHEBI:29105"/>
    </cofactor>
    <text evidence="6">Binds 1 zinc ion per subunit.</text>
</comment>
<keyword evidence="7" id="KW-0472">Membrane</keyword>
<evidence type="ECO:0000313" key="10">
    <source>
        <dbReference type="EMBL" id="SFR82676.1"/>
    </source>
</evidence>
<dbReference type="GO" id="GO:0046872">
    <property type="term" value="F:metal ion binding"/>
    <property type="evidence" value="ECO:0007669"/>
    <property type="project" value="UniProtKB-KW"/>
</dbReference>
<accession>A0A1I6JUQ4</accession>
<dbReference type="STRING" id="1166337.SAMN05192580_0904"/>
<feature type="domain" description="DUF7092" evidence="9">
    <location>
        <begin position="11"/>
        <end position="70"/>
    </location>
</feature>
<evidence type="ECO:0000256" key="2">
    <source>
        <dbReference type="ARBA" id="ARBA00022723"/>
    </source>
</evidence>
<dbReference type="GO" id="GO:0051603">
    <property type="term" value="P:proteolysis involved in protein catabolic process"/>
    <property type="evidence" value="ECO:0007669"/>
    <property type="project" value="TreeGrafter"/>
</dbReference>
<feature type="domain" description="Peptidase M48" evidence="8">
    <location>
        <begin position="163"/>
        <end position="324"/>
    </location>
</feature>
<keyword evidence="3 6" id="KW-0378">Hydrolase</keyword>
<dbReference type="OrthoDB" id="9810445at2"/>
<dbReference type="AlphaFoldDB" id="A0A1I6JUQ4"/>
<dbReference type="InterPro" id="IPR055518">
    <property type="entry name" value="DUF7092"/>
</dbReference>
<dbReference type="Gene3D" id="3.30.2010.10">
    <property type="entry name" value="Metalloproteases ('zincins'), catalytic domain"/>
    <property type="match status" value="1"/>
</dbReference>
<proteinExistence type="inferred from homology"/>
<keyword evidence="1 6" id="KW-0645">Protease</keyword>
<evidence type="ECO:0000256" key="6">
    <source>
        <dbReference type="RuleBase" id="RU003983"/>
    </source>
</evidence>
<dbReference type="PANTHER" id="PTHR22726">
    <property type="entry name" value="METALLOENDOPEPTIDASE OMA1"/>
    <property type="match status" value="1"/>
</dbReference>
<keyword evidence="7" id="KW-0812">Transmembrane</keyword>
<dbReference type="EMBL" id="FOZG01000001">
    <property type="protein sequence ID" value="SFR82676.1"/>
    <property type="molecule type" value="Genomic_DNA"/>
</dbReference>
<dbReference type="GO" id="GO:0016020">
    <property type="term" value="C:membrane"/>
    <property type="evidence" value="ECO:0007669"/>
    <property type="project" value="TreeGrafter"/>
</dbReference>
<dbReference type="InterPro" id="IPR051156">
    <property type="entry name" value="Mito/Outer_Membr_Metalloprot"/>
</dbReference>
<keyword evidence="7" id="KW-1133">Transmembrane helix</keyword>
<evidence type="ECO:0000256" key="4">
    <source>
        <dbReference type="ARBA" id="ARBA00022833"/>
    </source>
</evidence>
<keyword evidence="11" id="KW-1185">Reference proteome</keyword>
<sequence>MHSTSRPSEVVPARLFDGASARPRAVRASIEGDLLVLADEAEEEERVPLALITREQAAERIVLHRTDLPDWRLILGTVDARFVAALPDRHRITRGQARGIGFVIAGVAAAGLLAWSMGARALVWAAPLVPHRIAVQAGAPMLEMIAGGKRACEDRAGRAALDKLAARVMPPRPVEPVTLTVARNEQVNAFTLPGGQVILLSALIDAAETPEELAGVLAHELGHVEKRHPNQALIRHFGFDLFLQGLGGNVGALASTGLFLRNSRAAEREADATALALLRTGRVDPRGLAAFFARMERRAGERAKGDRLERLAGLAATHPSDASRQALFRDASGKWPTDPVLTPAEWRALRSICR</sequence>
<dbReference type="CDD" id="cd07332">
    <property type="entry name" value="M48C_Oma1_like"/>
    <property type="match status" value="1"/>
</dbReference>
<evidence type="ECO:0000256" key="7">
    <source>
        <dbReference type="SAM" id="Phobius"/>
    </source>
</evidence>